<evidence type="ECO:0000313" key="1">
    <source>
        <dbReference type="EMBL" id="KAF7398310.1"/>
    </source>
</evidence>
<proteinExistence type="predicted"/>
<reference evidence="1" key="1">
    <citation type="journal article" date="2020" name="G3 (Bethesda)">
        <title>High-Quality Assemblies for Three Invasive Social Wasps from the &lt;i&gt;Vespula&lt;/i&gt; Genus.</title>
        <authorList>
            <person name="Harrop T.W.R."/>
            <person name="Guhlin J."/>
            <person name="McLaughlin G.M."/>
            <person name="Permina E."/>
            <person name="Stockwell P."/>
            <person name="Gilligan J."/>
            <person name="Le Lec M.F."/>
            <person name="Gruber M.A.M."/>
            <person name="Quinn O."/>
            <person name="Lovegrove M."/>
            <person name="Duncan E.J."/>
            <person name="Remnant E.J."/>
            <person name="Van Eeckhoven J."/>
            <person name="Graham B."/>
            <person name="Knapp R.A."/>
            <person name="Langford K.W."/>
            <person name="Kronenberg Z."/>
            <person name="Press M.O."/>
            <person name="Eacker S.M."/>
            <person name="Wilson-Rankin E.E."/>
            <person name="Purcell J."/>
            <person name="Lester P.J."/>
            <person name="Dearden P.K."/>
        </authorList>
    </citation>
    <scope>NUCLEOTIDE SEQUENCE</scope>
    <source>
        <strain evidence="1">Volc-1</strain>
    </source>
</reference>
<protein>
    <recommendedName>
        <fullName evidence="3">Pre-C2HC domain-containing protein</fullName>
    </recommendedName>
</protein>
<sequence length="323" mass="37961">MLDLLSNVEHRSLADYIQCLLPAIISLRKPINIFLYGSLRIICQHVIASDKQTCRYGKFELLMAQDDNLKLFINKNAETPPIHIETQVIAPLINLLKEIAKEEYTLQQLKNNHVKVQVNTYRKVIKALKQKNTNFYTYQPKKDRSYKVVLRGMHSRTDTGTIIDELKRINLQLLNTIVSFEASKTKRDIPRCLHCQSHGHTKNYCNETPACVKCAETAAKSYIAELEAMRSVILRTIVNAPWYVRNEQIRKDLKIKSVEEEVSNMYARYKERLRNHPNVPVRILYLEIILRRLHRKHPKIFLEHKLKQFFLPIVKIFNERRST</sequence>
<accession>A0A834N679</accession>
<evidence type="ECO:0000313" key="2">
    <source>
        <dbReference type="Proteomes" id="UP000600918"/>
    </source>
</evidence>
<name>A0A834N679_VESPE</name>
<keyword evidence="2" id="KW-1185">Reference proteome</keyword>
<organism evidence="1 2">
    <name type="scientific">Vespula pensylvanica</name>
    <name type="common">Western yellow jacket</name>
    <name type="synonym">Wasp</name>
    <dbReference type="NCBI Taxonomy" id="30213"/>
    <lineage>
        <taxon>Eukaryota</taxon>
        <taxon>Metazoa</taxon>
        <taxon>Ecdysozoa</taxon>
        <taxon>Arthropoda</taxon>
        <taxon>Hexapoda</taxon>
        <taxon>Insecta</taxon>
        <taxon>Pterygota</taxon>
        <taxon>Neoptera</taxon>
        <taxon>Endopterygota</taxon>
        <taxon>Hymenoptera</taxon>
        <taxon>Apocrita</taxon>
        <taxon>Aculeata</taxon>
        <taxon>Vespoidea</taxon>
        <taxon>Vespidae</taxon>
        <taxon>Vespinae</taxon>
        <taxon>Vespula</taxon>
    </lineage>
</organism>
<dbReference type="AlphaFoldDB" id="A0A834N679"/>
<comment type="caution">
    <text evidence="1">The sequence shown here is derived from an EMBL/GenBank/DDBJ whole genome shotgun (WGS) entry which is preliminary data.</text>
</comment>
<dbReference type="Proteomes" id="UP000600918">
    <property type="component" value="Unassembled WGS sequence"/>
</dbReference>
<evidence type="ECO:0008006" key="3">
    <source>
        <dbReference type="Google" id="ProtNLM"/>
    </source>
</evidence>
<gene>
    <name evidence="1" type="ORF">H0235_016318</name>
</gene>
<dbReference type="EMBL" id="JACSDY010000019">
    <property type="protein sequence ID" value="KAF7398310.1"/>
    <property type="molecule type" value="Genomic_DNA"/>
</dbReference>